<reference evidence="1 2" key="1">
    <citation type="journal article" date="2020" name="Cell">
        <title>Large-Scale Comparative Analyses of Tick Genomes Elucidate Their Genetic Diversity and Vector Capacities.</title>
        <authorList>
            <consortium name="Tick Genome and Microbiome Consortium (TIGMIC)"/>
            <person name="Jia N."/>
            <person name="Wang J."/>
            <person name="Shi W."/>
            <person name="Du L."/>
            <person name="Sun Y."/>
            <person name="Zhan W."/>
            <person name="Jiang J.F."/>
            <person name="Wang Q."/>
            <person name="Zhang B."/>
            <person name="Ji P."/>
            <person name="Bell-Sakyi L."/>
            <person name="Cui X.M."/>
            <person name="Yuan T.T."/>
            <person name="Jiang B.G."/>
            <person name="Yang W.F."/>
            <person name="Lam T.T."/>
            <person name="Chang Q.C."/>
            <person name="Ding S.J."/>
            <person name="Wang X.J."/>
            <person name="Zhu J.G."/>
            <person name="Ruan X.D."/>
            <person name="Zhao L."/>
            <person name="Wei J.T."/>
            <person name="Ye R.Z."/>
            <person name="Que T.C."/>
            <person name="Du C.H."/>
            <person name="Zhou Y.H."/>
            <person name="Cheng J.X."/>
            <person name="Dai P.F."/>
            <person name="Guo W.B."/>
            <person name="Han X.H."/>
            <person name="Huang E.J."/>
            <person name="Li L.F."/>
            <person name="Wei W."/>
            <person name="Gao Y.C."/>
            <person name="Liu J.Z."/>
            <person name="Shao H.Z."/>
            <person name="Wang X."/>
            <person name="Wang C.C."/>
            <person name="Yang T.C."/>
            <person name="Huo Q.B."/>
            <person name="Li W."/>
            <person name="Chen H.Y."/>
            <person name="Chen S.E."/>
            <person name="Zhou L.G."/>
            <person name="Ni X.B."/>
            <person name="Tian J.H."/>
            <person name="Sheng Y."/>
            <person name="Liu T."/>
            <person name="Pan Y.S."/>
            <person name="Xia L.Y."/>
            <person name="Li J."/>
            <person name="Zhao F."/>
            <person name="Cao W.C."/>
        </authorList>
    </citation>
    <scope>NUCLEOTIDE SEQUENCE [LARGE SCALE GENOMIC DNA]</scope>
    <source>
        <strain evidence="1">Iper-2018</strain>
    </source>
</reference>
<keyword evidence="2" id="KW-1185">Reference proteome</keyword>
<dbReference type="EMBL" id="JABSTQ010008231">
    <property type="protein sequence ID" value="KAG0434738.1"/>
    <property type="molecule type" value="Genomic_DNA"/>
</dbReference>
<proteinExistence type="predicted"/>
<dbReference type="Proteomes" id="UP000805193">
    <property type="component" value="Unassembled WGS sequence"/>
</dbReference>
<organism evidence="1 2">
    <name type="scientific">Ixodes persulcatus</name>
    <name type="common">Taiga tick</name>
    <dbReference type="NCBI Taxonomy" id="34615"/>
    <lineage>
        <taxon>Eukaryota</taxon>
        <taxon>Metazoa</taxon>
        <taxon>Ecdysozoa</taxon>
        <taxon>Arthropoda</taxon>
        <taxon>Chelicerata</taxon>
        <taxon>Arachnida</taxon>
        <taxon>Acari</taxon>
        <taxon>Parasitiformes</taxon>
        <taxon>Ixodida</taxon>
        <taxon>Ixodoidea</taxon>
        <taxon>Ixodidae</taxon>
        <taxon>Ixodinae</taxon>
        <taxon>Ixodes</taxon>
    </lineage>
</organism>
<sequence>MLETWKVNEEAEARDAKRAKSSYSRAVAKKWNASVYRNVSECMGYTDGITTFWFDVRIIDRNVKSGMPHDFAISLQRVVPCGSGGSATPLVHFVDPGDSEPMSDILGMEALDGLDERPVARQDRQVYDRQEVDGLEVAGVPDDLAELPEEIQLGIAKIKESLHCSDGSAADLLDLRFLATANPETVAAVCDEMETESISDAKMAALLRSFVELKSETSLINGVVFTKRALLPKIESWKESSAPRLLVESVAAFVTALPQVSVEGLLVPLAQLAHPGKAQAEVLQAAVKEGIPKDYAPLCLRRILQESKANTEAMIGLIHCLVSKRGPLGGRASRACGLAAGCEGGAQWRRQVCKAAHGFPEHLRTSDVSRSAGEHVRR</sequence>
<name>A0AC60QJI6_IXOPE</name>
<accession>A0AC60QJI6</accession>
<evidence type="ECO:0000313" key="1">
    <source>
        <dbReference type="EMBL" id="KAG0434738.1"/>
    </source>
</evidence>
<gene>
    <name evidence="1" type="ORF">HPB47_018910</name>
</gene>
<evidence type="ECO:0000313" key="2">
    <source>
        <dbReference type="Proteomes" id="UP000805193"/>
    </source>
</evidence>
<comment type="caution">
    <text evidence="1">The sequence shown here is derived from an EMBL/GenBank/DDBJ whole genome shotgun (WGS) entry which is preliminary data.</text>
</comment>
<feature type="non-terminal residue" evidence="1">
    <location>
        <position position="378"/>
    </location>
</feature>
<protein>
    <submittedName>
        <fullName evidence="1">Uncharacterized protein</fullName>
    </submittedName>
</protein>